<dbReference type="InterPro" id="IPR050541">
    <property type="entry name" value="LRR_TM_domain-containing"/>
</dbReference>
<keyword evidence="3" id="KW-0677">Repeat</keyword>
<evidence type="ECO:0000313" key="6">
    <source>
        <dbReference type="Proteomes" id="UP001153620"/>
    </source>
</evidence>
<dbReference type="AlphaFoldDB" id="A0A9N9S915"/>
<proteinExistence type="predicted"/>
<keyword evidence="6" id="KW-1185">Reference proteome</keyword>
<evidence type="ECO:0000313" key="5">
    <source>
        <dbReference type="EMBL" id="CAG9810515.1"/>
    </source>
</evidence>
<evidence type="ECO:0000256" key="3">
    <source>
        <dbReference type="ARBA" id="ARBA00022737"/>
    </source>
</evidence>
<accession>A0A9N9S915</accession>
<keyword evidence="4" id="KW-0175">Coiled coil</keyword>
<dbReference type="PANTHER" id="PTHR24369:SF210">
    <property type="entry name" value="CHAOPTIN-RELATED"/>
    <property type="match status" value="1"/>
</dbReference>
<keyword evidence="1" id="KW-0433">Leucine-rich repeat</keyword>
<reference evidence="5" key="2">
    <citation type="submission" date="2022-10" db="EMBL/GenBank/DDBJ databases">
        <authorList>
            <consortium name="ENA_rothamsted_submissions"/>
            <consortium name="culmorum"/>
            <person name="King R."/>
        </authorList>
    </citation>
    <scope>NUCLEOTIDE SEQUENCE</scope>
</reference>
<reference evidence="5" key="1">
    <citation type="submission" date="2022-01" db="EMBL/GenBank/DDBJ databases">
        <authorList>
            <person name="King R."/>
        </authorList>
    </citation>
    <scope>NUCLEOTIDE SEQUENCE</scope>
</reference>
<dbReference type="Gene3D" id="3.80.10.10">
    <property type="entry name" value="Ribonuclease Inhibitor"/>
    <property type="match status" value="1"/>
</dbReference>
<dbReference type="PANTHER" id="PTHR24369">
    <property type="entry name" value="ANTIGEN BSP, PUTATIVE-RELATED"/>
    <property type="match status" value="1"/>
</dbReference>
<dbReference type="Pfam" id="PF13855">
    <property type="entry name" value="LRR_8"/>
    <property type="match status" value="1"/>
</dbReference>
<dbReference type="EMBL" id="OU895880">
    <property type="protein sequence ID" value="CAG9810515.1"/>
    <property type="molecule type" value="Genomic_DNA"/>
</dbReference>
<dbReference type="InterPro" id="IPR032675">
    <property type="entry name" value="LRR_dom_sf"/>
</dbReference>
<evidence type="ECO:0000256" key="4">
    <source>
        <dbReference type="SAM" id="Coils"/>
    </source>
</evidence>
<keyword evidence="2" id="KW-0732">Signal</keyword>
<dbReference type="SUPFAM" id="SSF52058">
    <property type="entry name" value="L domain-like"/>
    <property type="match status" value="1"/>
</dbReference>
<dbReference type="InterPro" id="IPR001611">
    <property type="entry name" value="Leu-rich_rpt"/>
</dbReference>
<organism evidence="5 6">
    <name type="scientific">Chironomus riparius</name>
    <dbReference type="NCBI Taxonomy" id="315576"/>
    <lineage>
        <taxon>Eukaryota</taxon>
        <taxon>Metazoa</taxon>
        <taxon>Ecdysozoa</taxon>
        <taxon>Arthropoda</taxon>
        <taxon>Hexapoda</taxon>
        <taxon>Insecta</taxon>
        <taxon>Pterygota</taxon>
        <taxon>Neoptera</taxon>
        <taxon>Endopterygota</taxon>
        <taxon>Diptera</taxon>
        <taxon>Nematocera</taxon>
        <taxon>Chironomoidea</taxon>
        <taxon>Chironomidae</taxon>
        <taxon>Chironominae</taxon>
        <taxon>Chironomus</taxon>
    </lineage>
</organism>
<name>A0A9N9S915_9DIPT</name>
<evidence type="ECO:0000256" key="1">
    <source>
        <dbReference type="ARBA" id="ARBA00022614"/>
    </source>
</evidence>
<dbReference type="Proteomes" id="UP001153620">
    <property type="component" value="Chromosome 4"/>
</dbReference>
<dbReference type="GO" id="GO:0005886">
    <property type="term" value="C:plasma membrane"/>
    <property type="evidence" value="ECO:0007669"/>
    <property type="project" value="TreeGrafter"/>
</dbReference>
<protein>
    <submittedName>
        <fullName evidence="5">Uncharacterized protein</fullName>
    </submittedName>
</protein>
<feature type="coiled-coil region" evidence="4">
    <location>
        <begin position="121"/>
        <end position="160"/>
    </location>
</feature>
<sequence>MIQAPYFPRGLSKVFPNLKGIQLYKTGLKEVHQHDLIDFPNLLNLFLHGNQLEVLEKGLFDFNPLVQELYLSYNKISYIDFDAFAKLTKLSSLVLNGNLCINLSAVNTPSNVGNVVATAKAQCTSAEYSALELKVNNLENESANLTSVALKDKLDILENEVKVSKFSNTFARRIQDLRALQAKKALEEATTTTTTTTTTTQAPTTTTRSIKYDACLALEPNFNILSQNITRIEAMLSELSATVTKVNELIQILKELP</sequence>
<dbReference type="OrthoDB" id="7727322at2759"/>
<gene>
    <name evidence="5" type="ORF">CHIRRI_LOCUS13328</name>
</gene>
<evidence type="ECO:0000256" key="2">
    <source>
        <dbReference type="ARBA" id="ARBA00022729"/>
    </source>
</evidence>